<evidence type="ECO:0000259" key="1">
    <source>
        <dbReference type="SMART" id="SM00245"/>
    </source>
</evidence>
<organism evidence="2 3">
    <name type="scientific">Puia dinghuensis</name>
    <dbReference type="NCBI Taxonomy" id="1792502"/>
    <lineage>
        <taxon>Bacteria</taxon>
        <taxon>Pseudomonadati</taxon>
        <taxon>Bacteroidota</taxon>
        <taxon>Chitinophagia</taxon>
        <taxon>Chitinophagales</taxon>
        <taxon>Chitinophagaceae</taxon>
        <taxon>Puia</taxon>
    </lineage>
</organism>
<evidence type="ECO:0000313" key="2">
    <source>
        <dbReference type="EMBL" id="GGB22166.1"/>
    </source>
</evidence>
<dbReference type="SMART" id="SM00245">
    <property type="entry name" value="TSPc"/>
    <property type="match status" value="1"/>
</dbReference>
<dbReference type="Proteomes" id="UP000607559">
    <property type="component" value="Unassembled WGS sequence"/>
</dbReference>
<dbReference type="SUPFAM" id="SSF52096">
    <property type="entry name" value="ClpP/crotonase"/>
    <property type="match status" value="1"/>
</dbReference>
<dbReference type="Pfam" id="PF03572">
    <property type="entry name" value="Peptidase_S41"/>
    <property type="match status" value="1"/>
</dbReference>
<name>A0A8J2XVZ2_9BACT</name>
<feature type="domain" description="Tail specific protease" evidence="1">
    <location>
        <begin position="147"/>
        <end position="376"/>
    </location>
</feature>
<dbReference type="PANTHER" id="PTHR32060:SF22">
    <property type="entry name" value="CARBOXYL-TERMINAL-PROCESSING PEPTIDASE 3, CHLOROPLASTIC"/>
    <property type="match status" value="1"/>
</dbReference>
<protein>
    <recommendedName>
        <fullName evidence="1">Tail specific protease domain-containing protein</fullName>
    </recommendedName>
</protein>
<dbReference type="InterPro" id="IPR029045">
    <property type="entry name" value="ClpP/crotonase-like_dom_sf"/>
</dbReference>
<dbReference type="PANTHER" id="PTHR32060">
    <property type="entry name" value="TAIL-SPECIFIC PROTEASE"/>
    <property type="match status" value="1"/>
</dbReference>
<reference evidence="2" key="1">
    <citation type="journal article" date="2014" name="Int. J. Syst. Evol. Microbiol.">
        <title>Complete genome sequence of Corynebacterium casei LMG S-19264T (=DSM 44701T), isolated from a smear-ripened cheese.</title>
        <authorList>
            <consortium name="US DOE Joint Genome Institute (JGI-PGF)"/>
            <person name="Walter F."/>
            <person name="Albersmeier A."/>
            <person name="Kalinowski J."/>
            <person name="Ruckert C."/>
        </authorList>
    </citation>
    <scope>NUCLEOTIDE SEQUENCE</scope>
    <source>
        <strain evidence="2">CGMCC 1.15448</strain>
    </source>
</reference>
<proteinExistence type="predicted"/>
<dbReference type="GO" id="GO:0004175">
    <property type="term" value="F:endopeptidase activity"/>
    <property type="evidence" value="ECO:0007669"/>
    <property type="project" value="TreeGrafter"/>
</dbReference>
<evidence type="ECO:0000313" key="3">
    <source>
        <dbReference type="Proteomes" id="UP000607559"/>
    </source>
</evidence>
<comment type="caution">
    <text evidence="2">The sequence shown here is derived from an EMBL/GenBank/DDBJ whole genome shotgun (WGS) entry which is preliminary data.</text>
</comment>
<keyword evidence="3" id="KW-1185">Reference proteome</keyword>
<accession>A0A8J2XVZ2</accession>
<dbReference type="GO" id="GO:0006508">
    <property type="term" value="P:proteolysis"/>
    <property type="evidence" value="ECO:0007669"/>
    <property type="project" value="InterPro"/>
</dbReference>
<dbReference type="EMBL" id="BMJC01000006">
    <property type="protein sequence ID" value="GGB22166.1"/>
    <property type="molecule type" value="Genomic_DNA"/>
</dbReference>
<sequence>MYRYKTKKELDGIWDSCYASITDSMTVPGFYALTSFAIASLEDGHSNCRLPQDATKEYISHVSVFPAIVMFINNHGYIYCCKQNDSLAGSEIMEINGRPMSQIIHRLFDYIPSDAGIQSRKNWELPEYFNILFNLVFGKQRNYEVSYKTIDGKIARAKLEARLLSDMMCPPPALFKRPTRYLQLSYRPGDIALLTIKTFFNGFLQQTGENFSSFLDSAFNDIRLKKTRKLIIDIRRNQGGNDENGALLYAYLSQKPFRYYDSLEKTKGKLPGDSHQNLQLQQPKPNSFDGRLFILADGRSFSASSEFSSIVKTNNRGIFIGEENGGGYYGNTSGDDENVILPASQISCRIPLVKYTLAVKKLKNGDLGILPDFPCYITISDILSNTDSQLQYAIKKASSN</sequence>
<dbReference type="GO" id="GO:0008236">
    <property type="term" value="F:serine-type peptidase activity"/>
    <property type="evidence" value="ECO:0007669"/>
    <property type="project" value="InterPro"/>
</dbReference>
<dbReference type="Gene3D" id="3.90.226.10">
    <property type="entry name" value="2-enoyl-CoA Hydratase, Chain A, domain 1"/>
    <property type="match status" value="1"/>
</dbReference>
<reference evidence="2" key="2">
    <citation type="submission" date="2020-09" db="EMBL/GenBank/DDBJ databases">
        <authorList>
            <person name="Sun Q."/>
            <person name="Zhou Y."/>
        </authorList>
    </citation>
    <scope>NUCLEOTIDE SEQUENCE</scope>
    <source>
        <strain evidence="2">CGMCC 1.15448</strain>
    </source>
</reference>
<dbReference type="InterPro" id="IPR005151">
    <property type="entry name" value="Tail-specific_protease"/>
</dbReference>
<dbReference type="AlphaFoldDB" id="A0A8J2XVZ2"/>
<gene>
    <name evidence="2" type="ORF">GCM10011511_52550</name>
</gene>